<evidence type="ECO:0000313" key="4">
    <source>
        <dbReference type="Proteomes" id="UP000257607"/>
    </source>
</evidence>
<evidence type="ECO:0000259" key="2">
    <source>
        <dbReference type="Pfam" id="PF06605"/>
    </source>
</evidence>
<dbReference type="AlphaFoldDB" id="A0A385ACS2"/>
<dbReference type="InterPro" id="IPR010572">
    <property type="entry name" value="Tail_dom"/>
</dbReference>
<accession>A0A385ACS2</accession>
<name>A0A385ACS2_LATCU</name>
<gene>
    <name evidence="3" type="ORF">DT351_03400</name>
</gene>
<proteinExistence type="predicted"/>
<protein>
    <recommendedName>
        <fullName evidence="2">Tail spike domain-containing protein</fullName>
    </recommendedName>
</protein>
<organism evidence="3 4">
    <name type="scientific">Latilactobacillus curvatus</name>
    <name type="common">Lactobacillus curvatus</name>
    <dbReference type="NCBI Taxonomy" id="28038"/>
    <lineage>
        <taxon>Bacteria</taxon>
        <taxon>Bacillati</taxon>
        <taxon>Bacillota</taxon>
        <taxon>Bacilli</taxon>
        <taxon>Lactobacillales</taxon>
        <taxon>Lactobacillaceae</taxon>
        <taxon>Latilactobacillus</taxon>
    </lineage>
</organism>
<reference evidence="3 4" key="1">
    <citation type="submission" date="2018-07" db="EMBL/GenBank/DDBJ databases">
        <title>Lactobacillus curvatus genome sequence.</title>
        <authorList>
            <person name="Prechtl R."/>
        </authorList>
    </citation>
    <scope>NUCLEOTIDE SEQUENCE [LARGE SCALE GENOMIC DNA]</scope>
    <source>
        <strain evidence="3 4">TMW 1.1928</strain>
    </source>
</reference>
<dbReference type="RefSeq" id="WP_116843524.1">
    <property type="nucleotide sequence ID" value="NZ_CP031003.1"/>
</dbReference>
<dbReference type="EMBL" id="CP031003">
    <property type="protein sequence ID" value="AXN35455.1"/>
    <property type="molecule type" value="Genomic_DNA"/>
</dbReference>
<dbReference type="Pfam" id="PF06605">
    <property type="entry name" value="Prophage_tail"/>
    <property type="match status" value="1"/>
</dbReference>
<feature type="coiled-coil region" evidence="1">
    <location>
        <begin position="399"/>
        <end position="426"/>
    </location>
</feature>
<sequence length="503" mass="56893">MYRVTLFKNGNDKIGTVVQASYADQIIVDGQLGIGINVSDKFTFKLYPFAEIYNEIQGMVSTYRIDSEIDGHELSRGRILFAEEMYDDTGFYKNITCSSELDYLNDSKQPFQKTQNTSPAQDFRNLIGIHNQQVPSVHQFKVGKIEITNSTDNVYHYVEPGTSTLAVITEKLINKWGGELRIRHEPDGVYIDWIKEVGRHAKQIIDVNRNLQTMERKLDPSSVYSVFYPYGATIEQTNQNEETGSDVASPRLTIGSVNGGRDYIERSDLINQFGRISGTKNWDDVHDASILKSKADTWFNNYKPIAVGYQIAAIDLKPLGVAIDNFAVGNYHQLINEYMGIDDELRIVTMTLNLDNPESDSMTIGDRELTLSEYNIKQKKATAQISVLRSNLIGQNLRITETSKKLAETTDQLTSLKTEYDKLIENIGDTDFKAIMTKLTELKNQTTTIITNLGEIGQNVLDLETFKTTQETTNANQLMTNNQQKTKNEDFEKRITTLEGGNK</sequence>
<dbReference type="Proteomes" id="UP000257607">
    <property type="component" value="Chromosome"/>
</dbReference>
<evidence type="ECO:0000256" key="1">
    <source>
        <dbReference type="SAM" id="Coils"/>
    </source>
</evidence>
<feature type="domain" description="Tail spike" evidence="2">
    <location>
        <begin position="149"/>
        <end position="376"/>
    </location>
</feature>
<keyword evidence="1" id="KW-0175">Coiled coil</keyword>
<evidence type="ECO:0000313" key="3">
    <source>
        <dbReference type="EMBL" id="AXN35455.1"/>
    </source>
</evidence>